<dbReference type="InterPro" id="IPR036397">
    <property type="entry name" value="RNaseH_sf"/>
</dbReference>
<dbReference type="Pfam" id="PF13976">
    <property type="entry name" value="gag_pre-integrs"/>
    <property type="match status" value="1"/>
</dbReference>
<dbReference type="SUPFAM" id="SSF57756">
    <property type="entry name" value="Retrovirus zinc finger-like domains"/>
    <property type="match status" value="1"/>
</dbReference>
<reference evidence="5" key="1">
    <citation type="submission" date="2022-12" db="EMBL/GenBank/DDBJ databases">
        <title>Draft genome assemblies for two species of Escallonia (Escalloniales).</title>
        <authorList>
            <person name="Chanderbali A."/>
            <person name="Dervinis C."/>
            <person name="Anghel I."/>
            <person name="Soltis D."/>
            <person name="Soltis P."/>
            <person name="Zapata F."/>
        </authorList>
    </citation>
    <scope>NUCLEOTIDE SEQUENCE</scope>
    <source>
        <strain evidence="5">UCBG92.1500</strain>
        <tissue evidence="5">Leaf</tissue>
    </source>
</reference>
<dbReference type="InterPro" id="IPR012337">
    <property type="entry name" value="RNaseH-like_sf"/>
</dbReference>
<feature type="coiled-coil region" evidence="2">
    <location>
        <begin position="241"/>
        <end position="351"/>
    </location>
</feature>
<keyword evidence="1" id="KW-0863">Zinc-finger</keyword>
<dbReference type="InterPro" id="IPR036875">
    <property type="entry name" value="Znf_CCHC_sf"/>
</dbReference>
<dbReference type="PANTHER" id="PTHR42648">
    <property type="entry name" value="TRANSPOSASE, PUTATIVE-RELATED"/>
    <property type="match status" value="1"/>
</dbReference>
<dbReference type="SUPFAM" id="SSF53098">
    <property type="entry name" value="Ribonuclease H-like"/>
    <property type="match status" value="1"/>
</dbReference>
<dbReference type="Gene3D" id="3.30.420.10">
    <property type="entry name" value="Ribonuclease H-like superfamily/Ribonuclease H"/>
    <property type="match status" value="1"/>
</dbReference>
<name>A0AA88QC74_9ASTE</name>
<evidence type="ECO:0000313" key="6">
    <source>
        <dbReference type="Proteomes" id="UP001187471"/>
    </source>
</evidence>
<dbReference type="GO" id="GO:0015074">
    <property type="term" value="P:DNA integration"/>
    <property type="evidence" value="ECO:0007669"/>
    <property type="project" value="InterPro"/>
</dbReference>
<dbReference type="InterPro" id="IPR025724">
    <property type="entry name" value="GAG-pre-integrase_dom"/>
</dbReference>
<gene>
    <name evidence="5" type="ORF">RJ640_004176</name>
</gene>
<keyword evidence="1" id="KW-0479">Metal-binding</keyword>
<dbReference type="CDD" id="cd09272">
    <property type="entry name" value="RNase_HI_RT_Ty1"/>
    <property type="match status" value="1"/>
</dbReference>
<keyword evidence="2" id="KW-0175">Coiled coil</keyword>
<evidence type="ECO:0000256" key="2">
    <source>
        <dbReference type="SAM" id="Coils"/>
    </source>
</evidence>
<evidence type="ECO:0000259" key="3">
    <source>
        <dbReference type="PROSITE" id="PS50158"/>
    </source>
</evidence>
<evidence type="ECO:0000313" key="5">
    <source>
        <dbReference type="EMBL" id="KAK2965307.1"/>
    </source>
</evidence>
<sequence length="996" mass="113106">MVDGDAVMRKNAFNASLMSFSQRVHVLARFVDGKGNIRIAIGTDDFRGGEPWWGQLKDTTKSVQIRVIKYKDIMKYADFTVNSPVVVDSHMYWFGDVCVCVLDYGAKMRGKHSEKTSGILRATADKFLANKRDGMFRRNPTNQSHQRNNSDWNVRENSDACYECGRTGHIKKYCPQLRNKTANSNSNSRDLKEKKFKSRKALLTWDDSDKSDKEESEDEDVAQLCFMANDDDLKVTPEKHLNELQSAFLELSKNYEKLKIKNTDLKNKAFSLINTVEELEDEKEELQEKIKFYVSKNVSLKNNVNAFKKENFLDHSEIKIPVENESLKSQLEDMTTQKINLEKEIEDLNFTLSKFTQGRENLDILLGKQRCVFEKSGIGYDPSKKQKDYKNFFNKSLVSCSPFTLCTFEGEKCLISHASDGSTLIGKRDGNIYTLSFDASDHSREVCLSVQHNDIWLWHRRLGHVHMDLIKKLLSKDLVRGLPNLRFIKDKICDACQYGKQSKTSFQAKNVVSTSRPLQLLHLDLFGPTRNASLGGKFYAFVIVDDFSRYTWVLFLTRKDEAFENFLSLVKQLQNEKELKLVKIRSDHGDQVIGNVERGVTTRSTSKEGIFINQSKYTRELLKRFGLENAKPRGTPISPSVNLIKDENGKDVDSKLFRDSDYAGCLVDRKSTSGTCQFLGDALVSWHSKKQTSVALSTAEAEYVAAGSCCAQVLWMRQTLQDFGVSLALIPIMCDSSSAIDINQLTYYTLFVNREVIPGRPSDVNLMTQLGVTALFERMGCLSILSPPSTYYPALVRMFYSNLHFDAQPPTFLTSYVNGVHIRLDATTLAHIFGFENQSSTLVFTANTWCTSSSFTPLQQTQTLLGDPSITHPHKPHLSDMSPLSRVLHLILCYNLSARSGSYATFSYLDIILLTHFLRGSPLNIAGIIMLVMHARKNKSTANLPFGLLLTRVFEHFNVPLPTSNSERILLPRRVSDIVLRFELAPEASWFSERLE</sequence>
<dbReference type="InterPro" id="IPR046796">
    <property type="entry name" value="Transposase_32_dom"/>
</dbReference>
<dbReference type="InterPro" id="IPR039537">
    <property type="entry name" value="Retrotran_Ty1/copia-like"/>
</dbReference>
<accession>A0AA88QC74</accession>
<dbReference type="AlphaFoldDB" id="A0AA88QC74"/>
<dbReference type="Gene3D" id="4.10.60.10">
    <property type="entry name" value="Zinc finger, CCHC-type"/>
    <property type="match status" value="1"/>
</dbReference>
<dbReference type="Pfam" id="PF20167">
    <property type="entry name" value="Transposase_32"/>
    <property type="match status" value="1"/>
</dbReference>
<protein>
    <submittedName>
        <fullName evidence="5">Uncharacterized protein</fullName>
    </submittedName>
</protein>
<dbReference type="PANTHER" id="PTHR42648:SF21">
    <property type="entry name" value="CYSTEINE-RICH RLK (RECEPTOR-LIKE PROTEIN KINASE) 8"/>
    <property type="match status" value="1"/>
</dbReference>
<dbReference type="PROSITE" id="PS50158">
    <property type="entry name" value="ZF_CCHC"/>
    <property type="match status" value="1"/>
</dbReference>
<keyword evidence="6" id="KW-1185">Reference proteome</keyword>
<comment type="caution">
    <text evidence="5">The sequence shown here is derived from an EMBL/GenBank/DDBJ whole genome shotgun (WGS) entry which is preliminary data.</text>
</comment>
<feature type="domain" description="CCHC-type" evidence="3">
    <location>
        <begin position="161"/>
        <end position="176"/>
    </location>
</feature>
<keyword evidence="1" id="KW-0862">Zinc</keyword>
<organism evidence="5 6">
    <name type="scientific">Escallonia rubra</name>
    <dbReference type="NCBI Taxonomy" id="112253"/>
    <lineage>
        <taxon>Eukaryota</taxon>
        <taxon>Viridiplantae</taxon>
        <taxon>Streptophyta</taxon>
        <taxon>Embryophyta</taxon>
        <taxon>Tracheophyta</taxon>
        <taxon>Spermatophyta</taxon>
        <taxon>Magnoliopsida</taxon>
        <taxon>eudicotyledons</taxon>
        <taxon>Gunneridae</taxon>
        <taxon>Pentapetalae</taxon>
        <taxon>asterids</taxon>
        <taxon>campanulids</taxon>
        <taxon>Escalloniales</taxon>
        <taxon>Escalloniaceae</taxon>
        <taxon>Escallonia</taxon>
    </lineage>
</organism>
<evidence type="ECO:0000259" key="4">
    <source>
        <dbReference type="PROSITE" id="PS50994"/>
    </source>
</evidence>
<dbReference type="GO" id="GO:0003676">
    <property type="term" value="F:nucleic acid binding"/>
    <property type="evidence" value="ECO:0007669"/>
    <property type="project" value="InterPro"/>
</dbReference>
<dbReference type="GO" id="GO:0008270">
    <property type="term" value="F:zinc ion binding"/>
    <property type="evidence" value="ECO:0007669"/>
    <property type="project" value="UniProtKB-KW"/>
</dbReference>
<feature type="domain" description="Integrase catalytic" evidence="4">
    <location>
        <begin position="513"/>
        <end position="628"/>
    </location>
</feature>
<dbReference type="SMART" id="SM00343">
    <property type="entry name" value="ZnF_C2HC"/>
    <property type="match status" value="1"/>
</dbReference>
<dbReference type="InterPro" id="IPR001584">
    <property type="entry name" value="Integrase_cat-core"/>
</dbReference>
<evidence type="ECO:0000256" key="1">
    <source>
        <dbReference type="PROSITE-ProRule" id="PRU00047"/>
    </source>
</evidence>
<proteinExistence type="predicted"/>
<dbReference type="EMBL" id="JAVXUO010003227">
    <property type="protein sequence ID" value="KAK2965307.1"/>
    <property type="molecule type" value="Genomic_DNA"/>
</dbReference>
<dbReference type="PROSITE" id="PS50994">
    <property type="entry name" value="INTEGRASE"/>
    <property type="match status" value="1"/>
</dbReference>
<dbReference type="Proteomes" id="UP001187471">
    <property type="component" value="Unassembled WGS sequence"/>
</dbReference>
<dbReference type="InterPro" id="IPR001878">
    <property type="entry name" value="Znf_CCHC"/>
</dbReference>